<dbReference type="Proteomes" id="UP001629058">
    <property type="component" value="Unassembled WGS sequence"/>
</dbReference>
<accession>A0ABW8Y5J9</accession>
<sequence>MQNFTNIPENFFRELRGILVFDKTKISYLNQLAGKFPKPDEALYKYCVLSGDASRSIPTNNVAGNASYAPDISVSLVNLSVQNREDWYEKLNRFNSFAVILISNTEMMMLGNDRFPLSITVNDNIADNGSGDDSFILRIFGETIIEPKVYKIIPKFKVLFFIPPIL</sequence>
<proteinExistence type="predicted"/>
<protein>
    <submittedName>
        <fullName evidence="1">Uncharacterized protein</fullName>
    </submittedName>
</protein>
<keyword evidence="2" id="KW-1185">Reference proteome</keyword>
<comment type="caution">
    <text evidence="1">The sequence shown here is derived from an EMBL/GenBank/DDBJ whole genome shotgun (WGS) entry which is preliminary data.</text>
</comment>
<name>A0ABW8Y5J9_9FLAO</name>
<dbReference type="EMBL" id="JBELPY010000009">
    <property type="protein sequence ID" value="MFL9835007.1"/>
    <property type="molecule type" value="Genomic_DNA"/>
</dbReference>
<dbReference type="RefSeq" id="WP_408091335.1">
    <property type="nucleotide sequence ID" value="NZ_JBELPY010000009.1"/>
</dbReference>
<organism evidence="1 2">
    <name type="scientific">Chryseobacterium terrae</name>
    <dbReference type="NCBI Taxonomy" id="3163299"/>
    <lineage>
        <taxon>Bacteria</taxon>
        <taxon>Pseudomonadati</taxon>
        <taxon>Bacteroidota</taxon>
        <taxon>Flavobacteriia</taxon>
        <taxon>Flavobacteriales</taxon>
        <taxon>Weeksellaceae</taxon>
        <taxon>Chryseobacterium group</taxon>
        <taxon>Chryseobacterium</taxon>
    </lineage>
</organism>
<evidence type="ECO:0000313" key="2">
    <source>
        <dbReference type="Proteomes" id="UP001629058"/>
    </source>
</evidence>
<gene>
    <name evidence="1" type="ORF">ABS765_13335</name>
</gene>
<reference evidence="1 2" key="1">
    <citation type="submission" date="2024-06" db="EMBL/GenBank/DDBJ databases">
        <authorList>
            <person name="Kaempfer P."/>
            <person name="Viver T."/>
        </authorList>
    </citation>
    <scope>NUCLEOTIDE SEQUENCE [LARGE SCALE GENOMIC DNA]</scope>
    <source>
        <strain evidence="1 2">ST-37</strain>
    </source>
</reference>
<evidence type="ECO:0000313" key="1">
    <source>
        <dbReference type="EMBL" id="MFL9835007.1"/>
    </source>
</evidence>